<feature type="region of interest" description="Disordered" evidence="2">
    <location>
        <begin position="819"/>
        <end position="843"/>
    </location>
</feature>
<dbReference type="Proteomes" id="UP000193685">
    <property type="component" value="Unassembled WGS sequence"/>
</dbReference>
<evidence type="ECO:0000313" key="4">
    <source>
        <dbReference type="EMBL" id="ORY83825.1"/>
    </source>
</evidence>
<dbReference type="OrthoDB" id="5365845at2759"/>
<dbReference type="AlphaFoldDB" id="A0A1Y2FM25"/>
<dbReference type="GO" id="GO:0000785">
    <property type="term" value="C:chromatin"/>
    <property type="evidence" value="ECO:0007669"/>
    <property type="project" value="TreeGrafter"/>
</dbReference>
<feature type="compositionally biased region" description="Pro residues" evidence="2">
    <location>
        <begin position="862"/>
        <end position="871"/>
    </location>
</feature>
<dbReference type="STRING" id="56484.A0A1Y2FM25"/>
<feature type="region of interest" description="Disordered" evidence="2">
    <location>
        <begin position="11"/>
        <end position="45"/>
    </location>
</feature>
<feature type="region of interest" description="Disordered" evidence="2">
    <location>
        <begin position="576"/>
        <end position="600"/>
    </location>
</feature>
<dbReference type="GO" id="GO:0008157">
    <property type="term" value="F:protein phosphatase 1 binding"/>
    <property type="evidence" value="ECO:0007669"/>
    <property type="project" value="TreeGrafter"/>
</dbReference>
<evidence type="ECO:0000259" key="3">
    <source>
        <dbReference type="PROSITE" id="PS50103"/>
    </source>
</evidence>
<gene>
    <name evidence="4" type="ORF">BCR37DRAFT_280761</name>
</gene>
<dbReference type="GO" id="GO:0008270">
    <property type="term" value="F:zinc ion binding"/>
    <property type="evidence" value="ECO:0007669"/>
    <property type="project" value="UniProtKB-KW"/>
</dbReference>
<feature type="region of interest" description="Disordered" evidence="2">
    <location>
        <begin position="714"/>
        <end position="744"/>
    </location>
</feature>
<name>A0A1Y2FM25_PROLT</name>
<keyword evidence="1" id="KW-0862">Zinc</keyword>
<feature type="compositionally biased region" description="Low complexity" evidence="2">
    <location>
        <begin position="872"/>
        <end position="894"/>
    </location>
</feature>
<keyword evidence="1" id="KW-0863">Zinc-finger</keyword>
<protein>
    <recommendedName>
        <fullName evidence="3">C3H1-type domain-containing protein</fullName>
    </recommendedName>
</protein>
<dbReference type="GO" id="GO:0072357">
    <property type="term" value="C:PTW/PP1 phosphatase complex"/>
    <property type="evidence" value="ECO:0007669"/>
    <property type="project" value="TreeGrafter"/>
</dbReference>
<evidence type="ECO:0000256" key="1">
    <source>
        <dbReference type="PROSITE-ProRule" id="PRU00723"/>
    </source>
</evidence>
<feature type="zinc finger region" description="C3H1-type" evidence="1">
    <location>
        <begin position="922"/>
        <end position="949"/>
    </location>
</feature>
<dbReference type="PANTHER" id="PTHR46557:SF1">
    <property type="entry name" value="SERINE_THREONINE-PROTEIN PHOSPHATASE 1 REGULATORY SUBUNIT 10"/>
    <property type="match status" value="1"/>
</dbReference>
<evidence type="ECO:0000256" key="2">
    <source>
        <dbReference type="SAM" id="MobiDB-lite"/>
    </source>
</evidence>
<evidence type="ECO:0000313" key="5">
    <source>
        <dbReference type="Proteomes" id="UP000193685"/>
    </source>
</evidence>
<dbReference type="PANTHER" id="PTHR46557">
    <property type="entry name" value="SERINE/THREONINE-PROTEIN PHOSPHATASE 1 REGULATORY SUBUNIT 10-RELATED"/>
    <property type="match status" value="1"/>
</dbReference>
<dbReference type="PROSITE" id="PS50103">
    <property type="entry name" value="ZF_C3H1"/>
    <property type="match status" value="1"/>
</dbReference>
<dbReference type="OMA" id="HYFRAWV"/>
<keyword evidence="1" id="KW-0479">Metal-binding</keyword>
<reference evidence="4 5" key="1">
    <citation type="submission" date="2016-07" db="EMBL/GenBank/DDBJ databases">
        <title>Pervasive Adenine N6-methylation of Active Genes in Fungi.</title>
        <authorList>
            <consortium name="DOE Joint Genome Institute"/>
            <person name="Mondo S.J."/>
            <person name="Dannebaum R.O."/>
            <person name="Kuo R.C."/>
            <person name="Labutti K."/>
            <person name="Haridas S."/>
            <person name="Kuo A."/>
            <person name="Salamov A."/>
            <person name="Ahrendt S.R."/>
            <person name="Lipzen A."/>
            <person name="Sullivan W."/>
            <person name="Andreopoulos W.B."/>
            <person name="Clum A."/>
            <person name="Lindquist E."/>
            <person name="Daum C."/>
            <person name="Ramamoorthy G.K."/>
            <person name="Gryganskyi A."/>
            <person name="Culley D."/>
            <person name="Magnuson J.K."/>
            <person name="James T.Y."/>
            <person name="O'Malley M.A."/>
            <person name="Stajich J.E."/>
            <person name="Spatafora J.W."/>
            <person name="Visel A."/>
            <person name="Grigoriev I.V."/>
        </authorList>
    </citation>
    <scope>NUCLEOTIDE SEQUENCE [LARGE SCALE GENOMIC DNA]</scope>
    <source>
        <strain evidence="4 5">12-1054</strain>
    </source>
</reference>
<feature type="region of interest" description="Disordered" evidence="2">
    <location>
        <begin position="616"/>
        <end position="635"/>
    </location>
</feature>
<feature type="region of interest" description="Disordered" evidence="2">
    <location>
        <begin position="261"/>
        <end position="280"/>
    </location>
</feature>
<keyword evidence="5" id="KW-1185">Reference proteome</keyword>
<feature type="compositionally biased region" description="Low complexity" evidence="2">
    <location>
        <begin position="27"/>
        <end position="45"/>
    </location>
</feature>
<dbReference type="GeneID" id="63783425"/>
<dbReference type="RefSeq" id="XP_040726120.1">
    <property type="nucleotide sequence ID" value="XM_040866826.1"/>
</dbReference>
<dbReference type="InterPro" id="IPR000571">
    <property type="entry name" value="Znf_CCCH"/>
</dbReference>
<feature type="region of interest" description="Disordered" evidence="2">
    <location>
        <begin position="857"/>
        <end position="915"/>
    </location>
</feature>
<feature type="region of interest" description="Disordered" evidence="2">
    <location>
        <begin position="316"/>
        <end position="338"/>
    </location>
</feature>
<comment type="caution">
    <text evidence="4">The sequence shown here is derived from an EMBL/GenBank/DDBJ whole genome shotgun (WGS) entry which is preliminary data.</text>
</comment>
<dbReference type="SMART" id="SM00356">
    <property type="entry name" value="ZnF_C3H1"/>
    <property type="match status" value="1"/>
</dbReference>
<proteinExistence type="predicted"/>
<sequence length="949" mass="103866">MDAVHYINWAPGDGGHTAVAGHDHDGQGQAIAAQHHPQQQQQQQDVFDTHNWQPYNNAGSQHFYDNPQEQAESTFYGGDGQLEGVYPQQHTSYHPQFAVEPTLQQHHDGTGQTEYASYDPRHQQQQQQSYQVQHDGYGVEYGQQPVLPMQYSHPYGQTPPMPMQQQQLDPSLHASQDYAHYESHPRLQSTGGAQYEVHYEPPGGGYRPQAQQWQPTLEQRQQVQKAQQMRLQSIDPGAIQAQGTTAVVGQNKPYVLIKSKGAKTQVKPTSPPRPTDPLGALRHDVSQCLSEYNTSRDPKACAATLLSLMTTCDQPADPAASTTAATASPDPSKPAASTSMEHFNRQFVLLSTMIVSLRPSMVQELSEHVSIRARLRGWLVKAQRENHIPVLQGIAQVLASLDLDAAKLAHVKLGKPIMIVARKTTDPLVKQVLGKMVGLAEQSLVLQAKLEAEGTKAPALVDDVKPKKSAAASKAPKLEVPGKVGPVKKVAASLPKKAEVKKVELKKPEAKINTSFFKKDKEAAPTKEEKGTELTKNSVLSALAGMKARKKSDVAPVEAAPAKPQVKISTLVEGLKRTLPSSTTPPPESTEPVQKRRKLKRVRWRPDDELEQVKIFEKEEPEYPEEPAGEHGSARDLDRKEGAFMHAGLAFDRDEDFLAWEEPPLIAFTQRELAADLARRGPKRAGTLIPHSKEAQIQEERERGVFLTIYTDINEIPPSPAEPNAATDEGKENNPPKMIPLPTELRQDPRNRQVLGSLALPGPNATPPAANTPAIAPTSIVAEPSVATNAFSAPVAAASPDITQLLAMLANQQKSTASPVPQAASVAPTPPLPQPPLPMGMPMMPGGFDPFAMGMPGMPGFPGMPPMPGLPHMPQQPQTPFQQPPHRQEQPPQQYGKEKAARGASGEGLQDVRPWVKYNTGGKYREVCKFWPIGQCRKDEQCGYLHVRE</sequence>
<feature type="domain" description="C3H1-type" evidence="3">
    <location>
        <begin position="922"/>
        <end position="949"/>
    </location>
</feature>
<dbReference type="EMBL" id="MCFI01000007">
    <property type="protein sequence ID" value="ORY83825.1"/>
    <property type="molecule type" value="Genomic_DNA"/>
</dbReference>
<feature type="compositionally biased region" description="Pro residues" evidence="2">
    <location>
        <begin position="828"/>
        <end position="839"/>
    </location>
</feature>
<accession>A0A1Y2FM25</accession>
<organism evidence="4 5">
    <name type="scientific">Protomyces lactucae-debilis</name>
    <dbReference type="NCBI Taxonomy" id="2754530"/>
    <lineage>
        <taxon>Eukaryota</taxon>
        <taxon>Fungi</taxon>
        <taxon>Dikarya</taxon>
        <taxon>Ascomycota</taxon>
        <taxon>Taphrinomycotina</taxon>
        <taxon>Taphrinomycetes</taxon>
        <taxon>Taphrinales</taxon>
        <taxon>Protomycetaceae</taxon>
        <taxon>Protomyces</taxon>
    </lineage>
</organism>